<name>A0A8J2RKS1_9CRUS</name>
<comment type="similarity">
    <text evidence="1">Belongs to the Ntn-hydrolase family.</text>
</comment>
<dbReference type="GO" id="GO:0005737">
    <property type="term" value="C:cytoplasm"/>
    <property type="evidence" value="ECO:0007669"/>
    <property type="project" value="TreeGrafter"/>
</dbReference>
<dbReference type="EMBL" id="CAKKLH010000001">
    <property type="protein sequence ID" value="CAH0097970.1"/>
    <property type="molecule type" value="Genomic_DNA"/>
</dbReference>
<dbReference type="Gene3D" id="3.60.20.30">
    <property type="entry name" value="(Glycosyl)asparaginase"/>
    <property type="match status" value="1"/>
</dbReference>
<dbReference type="AlphaFoldDB" id="A0A8J2RKS1"/>
<dbReference type="FunFam" id="3.60.20.30:FF:000006">
    <property type="entry name" value="Threonine aspartase"/>
    <property type="match status" value="1"/>
</dbReference>
<dbReference type="InterPro" id="IPR000246">
    <property type="entry name" value="Peptidase_T2"/>
</dbReference>
<dbReference type="Pfam" id="PF01112">
    <property type="entry name" value="Asparaginase_2"/>
    <property type="match status" value="1"/>
</dbReference>
<gene>
    <name evidence="4" type="ORF">DGAL_LOCUS17</name>
</gene>
<comment type="caution">
    <text evidence="4">The sequence shown here is derived from an EMBL/GenBank/DDBJ whole genome shotgun (WGS) entry which is preliminary data.</text>
</comment>
<evidence type="ECO:0000256" key="2">
    <source>
        <dbReference type="PIRSR" id="PIRSR600246-1"/>
    </source>
</evidence>
<dbReference type="InterPro" id="IPR037464">
    <property type="entry name" value="Taspase1"/>
</dbReference>
<dbReference type="GO" id="GO:0051604">
    <property type="term" value="P:protein maturation"/>
    <property type="evidence" value="ECO:0007669"/>
    <property type="project" value="TreeGrafter"/>
</dbReference>
<sequence length="374" mass="40198">MSQYGFVAVHLGAGCHSSKSEGIYKKLCKITCEKACFSQGAALLQEGKSALDVACELVCILEDSPLTNAGYGSNLTESGEVECDAGIMLSLKSQRSTQFGAVSSLKSIKNPILVAKEIILYQNEPRLLGRTPPIVLVGEGASEFAKKRGLNLVHNSTLVSDKAMRKYKKYKERLEVSRKALSSGLKITVQPNPSQDTVGVICIDRNGDIASASSSGGIAMKLPGRVGQVPVYGCGCWAQHSNSNGVAVSTSGCGEQLILTTLAKRLGQTILERGEPAFHLKELMCDEFINSEMLSDDAYDRMGGVLVAYHSEDSIEFNIAFTTESMVVGFMSTNHEKAIVRVSRNKSSLAPPTNANDSSLSRLTMEGFIVRLIN</sequence>
<dbReference type="PANTHER" id="PTHR10188">
    <property type="entry name" value="L-ASPARAGINASE"/>
    <property type="match status" value="1"/>
</dbReference>
<dbReference type="PANTHER" id="PTHR10188:SF8">
    <property type="entry name" value="THREONINE ASPARTASE 1"/>
    <property type="match status" value="1"/>
</dbReference>
<dbReference type="OrthoDB" id="77601at2759"/>
<protein>
    <recommendedName>
        <fullName evidence="6">Threonine aspartase 1</fullName>
    </recommendedName>
</protein>
<evidence type="ECO:0008006" key="6">
    <source>
        <dbReference type="Google" id="ProtNLM"/>
    </source>
</evidence>
<dbReference type="Proteomes" id="UP000789390">
    <property type="component" value="Unassembled WGS sequence"/>
</dbReference>
<feature type="active site" description="Nucleophile" evidence="2">
    <location>
        <position position="197"/>
    </location>
</feature>
<dbReference type="CDD" id="cd04514">
    <property type="entry name" value="Taspase1_like"/>
    <property type="match status" value="1"/>
</dbReference>
<proteinExistence type="inferred from homology"/>
<organism evidence="4 5">
    <name type="scientific">Daphnia galeata</name>
    <dbReference type="NCBI Taxonomy" id="27404"/>
    <lineage>
        <taxon>Eukaryota</taxon>
        <taxon>Metazoa</taxon>
        <taxon>Ecdysozoa</taxon>
        <taxon>Arthropoda</taxon>
        <taxon>Crustacea</taxon>
        <taxon>Branchiopoda</taxon>
        <taxon>Diplostraca</taxon>
        <taxon>Cladocera</taxon>
        <taxon>Anomopoda</taxon>
        <taxon>Daphniidae</taxon>
        <taxon>Daphnia</taxon>
    </lineage>
</organism>
<dbReference type="InterPro" id="IPR029055">
    <property type="entry name" value="Ntn_hydrolases_N"/>
</dbReference>
<feature type="site" description="Cleavage; by autolysis" evidence="3">
    <location>
        <begin position="196"/>
        <end position="197"/>
    </location>
</feature>
<evidence type="ECO:0000313" key="4">
    <source>
        <dbReference type="EMBL" id="CAH0097970.1"/>
    </source>
</evidence>
<dbReference type="SUPFAM" id="SSF56235">
    <property type="entry name" value="N-terminal nucleophile aminohydrolases (Ntn hydrolases)"/>
    <property type="match status" value="1"/>
</dbReference>
<keyword evidence="5" id="KW-1185">Reference proteome</keyword>
<evidence type="ECO:0000313" key="5">
    <source>
        <dbReference type="Proteomes" id="UP000789390"/>
    </source>
</evidence>
<reference evidence="4" key="1">
    <citation type="submission" date="2021-11" db="EMBL/GenBank/DDBJ databases">
        <authorList>
            <person name="Schell T."/>
        </authorList>
    </citation>
    <scope>NUCLEOTIDE SEQUENCE</scope>
    <source>
        <strain evidence="4">M5</strain>
    </source>
</reference>
<accession>A0A8J2RKS1</accession>
<evidence type="ECO:0000256" key="3">
    <source>
        <dbReference type="PIRSR" id="PIRSR600246-3"/>
    </source>
</evidence>
<evidence type="ECO:0000256" key="1">
    <source>
        <dbReference type="ARBA" id="ARBA00010872"/>
    </source>
</evidence>
<dbReference type="GO" id="GO:0004298">
    <property type="term" value="F:threonine-type endopeptidase activity"/>
    <property type="evidence" value="ECO:0007669"/>
    <property type="project" value="InterPro"/>
</dbReference>